<dbReference type="EMBL" id="CP001968">
    <property type="protein sequence ID" value="ADD68494.1"/>
    <property type="molecule type" value="Genomic_DNA"/>
</dbReference>
<dbReference type="STRING" id="522772.Dacet_1730"/>
<dbReference type="GO" id="GO:0003677">
    <property type="term" value="F:DNA binding"/>
    <property type="evidence" value="ECO:0007669"/>
    <property type="project" value="UniProtKB-KW"/>
</dbReference>
<dbReference type="eggNOG" id="COG1396">
    <property type="taxonomic scope" value="Bacteria"/>
</dbReference>
<dbReference type="Pfam" id="PF12844">
    <property type="entry name" value="HTH_19"/>
    <property type="match status" value="1"/>
</dbReference>
<dbReference type="PANTHER" id="PTHR40661">
    <property type="match status" value="1"/>
</dbReference>
<dbReference type="PROSITE" id="PS50943">
    <property type="entry name" value="HTH_CROC1"/>
    <property type="match status" value="1"/>
</dbReference>
<accession>D4H0I1</accession>
<dbReference type="InterPro" id="IPR010982">
    <property type="entry name" value="Lambda_DNA-bd_dom_sf"/>
</dbReference>
<keyword evidence="3" id="KW-0804">Transcription</keyword>
<dbReference type="CDD" id="cd00093">
    <property type="entry name" value="HTH_XRE"/>
    <property type="match status" value="1"/>
</dbReference>
<dbReference type="Gene3D" id="2.10.109.10">
    <property type="entry name" value="Umud Fragment, subunit A"/>
    <property type="match status" value="1"/>
</dbReference>
<keyword evidence="1" id="KW-0805">Transcription regulation</keyword>
<feature type="domain" description="HTH cro/C1-type" evidence="4">
    <location>
        <begin position="10"/>
        <end position="64"/>
    </location>
</feature>
<dbReference type="eggNOG" id="COG2932">
    <property type="taxonomic scope" value="Bacteria"/>
</dbReference>
<evidence type="ECO:0000256" key="3">
    <source>
        <dbReference type="ARBA" id="ARBA00023163"/>
    </source>
</evidence>
<dbReference type="SUPFAM" id="SSF47413">
    <property type="entry name" value="lambda repressor-like DNA-binding domains"/>
    <property type="match status" value="1"/>
</dbReference>
<name>D4H0I1_DENA2</name>
<evidence type="ECO:0000259" key="4">
    <source>
        <dbReference type="PROSITE" id="PS50943"/>
    </source>
</evidence>
<dbReference type="AlphaFoldDB" id="D4H0I1"/>
<dbReference type="InterPro" id="IPR001387">
    <property type="entry name" value="Cro/C1-type_HTH"/>
</dbReference>
<dbReference type="PaxDb" id="522772-Dacet_1730"/>
<reference evidence="5 6" key="1">
    <citation type="journal article" date="2010" name="Stand. Genomic Sci.">
        <title>Complete genome sequence of Denitrovibrio acetiphilus type strain (N2460).</title>
        <authorList>
            <person name="Kiss H."/>
            <person name="Lang E."/>
            <person name="Lapidus A."/>
            <person name="Copeland A."/>
            <person name="Nolan M."/>
            <person name="Glavina Del Rio T."/>
            <person name="Chen F."/>
            <person name="Lucas S."/>
            <person name="Tice H."/>
            <person name="Cheng J.F."/>
            <person name="Han C."/>
            <person name="Goodwin L."/>
            <person name="Pitluck S."/>
            <person name="Liolios K."/>
            <person name="Pati A."/>
            <person name="Ivanova N."/>
            <person name="Mavromatis K."/>
            <person name="Chen A."/>
            <person name="Palaniappan K."/>
            <person name="Land M."/>
            <person name="Hauser L."/>
            <person name="Chang Y.J."/>
            <person name="Jeffries C.D."/>
            <person name="Detter J.C."/>
            <person name="Brettin T."/>
            <person name="Spring S."/>
            <person name="Rohde M."/>
            <person name="Goker M."/>
            <person name="Woyke T."/>
            <person name="Bristow J."/>
            <person name="Eisen J.A."/>
            <person name="Markowitz V."/>
            <person name="Hugenholtz P."/>
            <person name="Kyrpides N.C."/>
            <person name="Klenk H.P."/>
        </authorList>
    </citation>
    <scope>NUCLEOTIDE SEQUENCE [LARGE SCALE GENOMIC DNA]</scope>
    <source>
        <strain evidence="6">DSM 12809 / NBRC 114555 / N2460</strain>
    </source>
</reference>
<sequence length="191" mass="21766">MQYKKIADRLKELRKALDMSQTDFGRKIGKNYHSVMRWELGRVLPPSNVIVHICESFDVSPDWLKSGKGKMFLNSDPYIAEAETAPYDFQQEKISLQPDSIFMPDGAAAMKAASGSTPPVSENDIIVYNPACDVDGDGMYLIEDNYGDCYVRFYKKADRLFHSKRPDYPDVDYSQAKVTGKVIKIMREIIF</sequence>
<dbReference type="PANTHER" id="PTHR40661:SF3">
    <property type="entry name" value="FELS-1 PROPHAGE TRANSCRIPTIONAL REGULATOR"/>
    <property type="match status" value="1"/>
</dbReference>
<proteinExistence type="predicted"/>
<evidence type="ECO:0000313" key="6">
    <source>
        <dbReference type="Proteomes" id="UP000002012"/>
    </source>
</evidence>
<evidence type="ECO:0000313" key="5">
    <source>
        <dbReference type="EMBL" id="ADD68494.1"/>
    </source>
</evidence>
<keyword evidence="2" id="KW-0238">DNA-binding</keyword>
<protein>
    <submittedName>
        <fullName evidence="5">Transcriptional regulator, XRE family</fullName>
    </submittedName>
</protein>
<dbReference type="HOGENOM" id="CLU_1419407_0_0_0"/>
<gene>
    <name evidence="5" type="ordered locus">Dacet_1730</name>
</gene>
<dbReference type="Gene3D" id="1.10.260.40">
    <property type="entry name" value="lambda repressor-like DNA-binding domains"/>
    <property type="match status" value="1"/>
</dbReference>
<dbReference type="SMART" id="SM00530">
    <property type="entry name" value="HTH_XRE"/>
    <property type="match status" value="1"/>
</dbReference>
<dbReference type="RefSeq" id="WP_013011005.1">
    <property type="nucleotide sequence ID" value="NC_013943.1"/>
</dbReference>
<dbReference type="InParanoid" id="D4H0I1"/>
<organism evidence="5 6">
    <name type="scientific">Denitrovibrio acetiphilus (strain DSM 12809 / NBRC 114555 / N2460)</name>
    <dbReference type="NCBI Taxonomy" id="522772"/>
    <lineage>
        <taxon>Bacteria</taxon>
        <taxon>Pseudomonadati</taxon>
        <taxon>Deferribacterota</taxon>
        <taxon>Deferribacteres</taxon>
        <taxon>Deferribacterales</taxon>
        <taxon>Geovibrionaceae</taxon>
        <taxon>Denitrovibrio</taxon>
    </lineage>
</organism>
<dbReference type="KEGG" id="dap:Dacet_1730"/>
<evidence type="ECO:0000256" key="2">
    <source>
        <dbReference type="ARBA" id="ARBA00023125"/>
    </source>
</evidence>
<evidence type="ECO:0000256" key="1">
    <source>
        <dbReference type="ARBA" id="ARBA00023015"/>
    </source>
</evidence>
<keyword evidence="6" id="KW-1185">Reference proteome</keyword>
<dbReference type="Proteomes" id="UP000002012">
    <property type="component" value="Chromosome"/>
</dbReference>